<accession>A0ACB6ZED2</accession>
<comment type="caution">
    <text evidence="1">The sequence shown here is derived from an EMBL/GenBank/DDBJ whole genome shotgun (WGS) entry which is preliminary data.</text>
</comment>
<reference evidence="1" key="2">
    <citation type="journal article" date="2020" name="Nat. Commun.">
        <title>Large-scale genome sequencing of mycorrhizal fungi provides insights into the early evolution of symbiotic traits.</title>
        <authorList>
            <person name="Miyauchi S."/>
            <person name="Kiss E."/>
            <person name="Kuo A."/>
            <person name="Drula E."/>
            <person name="Kohler A."/>
            <person name="Sanchez-Garcia M."/>
            <person name="Morin E."/>
            <person name="Andreopoulos B."/>
            <person name="Barry K.W."/>
            <person name="Bonito G."/>
            <person name="Buee M."/>
            <person name="Carver A."/>
            <person name="Chen C."/>
            <person name="Cichocki N."/>
            <person name="Clum A."/>
            <person name="Culley D."/>
            <person name="Crous P.W."/>
            <person name="Fauchery L."/>
            <person name="Girlanda M."/>
            <person name="Hayes R.D."/>
            <person name="Keri Z."/>
            <person name="LaButti K."/>
            <person name="Lipzen A."/>
            <person name="Lombard V."/>
            <person name="Magnuson J."/>
            <person name="Maillard F."/>
            <person name="Murat C."/>
            <person name="Nolan M."/>
            <person name="Ohm R.A."/>
            <person name="Pangilinan J."/>
            <person name="Pereira M.F."/>
            <person name="Perotto S."/>
            <person name="Peter M."/>
            <person name="Pfister S."/>
            <person name="Riley R."/>
            <person name="Sitrit Y."/>
            <person name="Stielow J.B."/>
            <person name="Szollosi G."/>
            <person name="Zifcakova L."/>
            <person name="Stursova M."/>
            <person name="Spatafora J.W."/>
            <person name="Tedersoo L."/>
            <person name="Vaario L.M."/>
            <person name="Yamada A."/>
            <person name="Yan M."/>
            <person name="Wang P."/>
            <person name="Xu J."/>
            <person name="Bruns T."/>
            <person name="Baldrian P."/>
            <person name="Vilgalys R."/>
            <person name="Dunand C."/>
            <person name="Henrissat B."/>
            <person name="Grigoriev I.V."/>
            <person name="Hibbett D."/>
            <person name="Nagy L.G."/>
            <person name="Martin F.M."/>
        </authorList>
    </citation>
    <scope>NUCLEOTIDE SEQUENCE</scope>
    <source>
        <strain evidence="1">P2</strain>
    </source>
</reference>
<gene>
    <name evidence="1" type="ORF">BDM02DRAFT_3245632</name>
</gene>
<dbReference type="EMBL" id="MU118028">
    <property type="protein sequence ID" value="KAF9647693.1"/>
    <property type="molecule type" value="Genomic_DNA"/>
</dbReference>
<name>A0ACB6ZED2_THEGA</name>
<sequence length="218" mass="24563">MAAGNEWRKGRLAIERLYLDALRDALDPDKPTSDEIATRELELDKDIIQLVQNICKNDKLPQEKIEVPKADHEEGGDDEDCEAEEETVEEGGVEGCSAVSSYRRVVRVDKGKRWVCPIATITDTVILDGWFTLFEPHGRKQSSITLVYIHTKDQDQDQKRQTCSGWSAKVVPQKLGGRPVRTGTKQQNLFGQPAVEDPNQCRAGWMEGREGSVERSRQ</sequence>
<evidence type="ECO:0000313" key="2">
    <source>
        <dbReference type="Proteomes" id="UP000886501"/>
    </source>
</evidence>
<evidence type="ECO:0000313" key="1">
    <source>
        <dbReference type="EMBL" id="KAF9647693.1"/>
    </source>
</evidence>
<reference evidence="1" key="1">
    <citation type="submission" date="2019-10" db="EMBL/GenBank/DDBJ databases">
        <authorList>
            <consortium name="DOE Joint Genome Institute"/>
            <person name="Kuo A."/>
            <person name="Miyauchi S."/>
            <person name="Kiss E."/>
            <person name="Drula E."/>
            <person name="Kohler A."/>
            <person name="Sanchez-Garcia M."/>
            <person name="Andreopoulos B."/>
            <person name="Barry K.W."/>
            <person name="Bonito G."/>
            <person name="Buee M."/>
            <person name="Carver A."/>
            <person name="Chen C."/>
            <person name="Cichocki N."/>
            <person name="Clum A."/>
            <person name="Culley D."/>
            <person name="Crous P.W."/>
            <person name="Fauchery L."/>
            <person name="Girlanda M."/>
            <person name="Hayes R."/>
            <person name="Keri Z."/>
            <person name="Labutti K."/>
            <person name="Lipzen A."/>
            <person name="Lombard V."/>
            <person name="Magnuson J."/>
            <person name="Maillard F."/>
            <person name="Morin E."/>
            <person name="Murat C."/>
            <person name="Nolan M."/>
            <person name="Ohm R."/>
            <person name="Pangilinan J."/>
            <person name="Pereira M."/>
            <person name="Perotto S."/>
            <person name="Peter M."/>
            <person name="Riley R."/>
            <person name="Sitrit Y."/>
            <person name="Stielow B."/>
            <person name="Szollosi G."/>
            <person name="Zifcakova L."/>
            <person name="Stursova M."/>
            <person name="Spatafora J.W."/>
            <person name="Tedersoo L."/>
            <person name="Vaario L.-M."/>
            <person name="Yamada A."/>
            <person name="Yan M."/>
            <person name="Wang P."/>
            <person name="Xu J."/>
            <person name="Bruns T."/>
            <person name="Baldrian P."/>
            <person name="Vilgalys R."/>
            <person name="Henrissat B."/>
            <person name="Grigoriev I.V."/>
            <person name="Hibbett D."/>
            <person name="Nagy L.G."/>
            <person name="Martin F.M."/>
        </authorList>
    </citation>
    <scope>NUCLEOTIDE SEQUENCE</scope>
    <source>
        <strain evidence="1">P2</strain>
    </source>
</reference>
<organism evidence="1 2">
    <name type="scientific">Thelephora ganbajun</name>
    <name type="common">Ganba fungus</name>
    <dbReference type="NCBI Taxonomy" id="370292"/>
    <lineage>
        <taxon>Eukaryota</taxon>
        <taxon>Fungi</taxon>
        <taxon>Dikarya</taxon>
        <taxon>Basidiomycota</taxon>
        <taxon>Agaricomycotina</taxon>
        <taxon>Agaricomycetes</taxon>
        <taxon>Thelephorales</taxon>
        <taxon>Thelephoraceae</taxon>
        <taxon>Thelephora</taxon>
    </lineage>
</organism>
<proteinExistence type="predicted"/>
<dbReference type="Proteomes" id="UP000886501">
    <property type="component" value="Unassembled WGS sequence"/>
</dbReference>
<protein>
    <submittedName>
        <fullName evidence="1">Uncharacterized protein</fullName>
    </submittedName>
</protein>
<keyword evidence="2" id="KW-1185">Reference proteome</keyword>